<keyword evidence="5" id="KW-1185">Reference proteome</keyword>
<evidence type="ECO:0000256" key="1">
    <source>
        <dbReference type="ARBA" id="ARBA00023015"/>
    </source>
</evidence>
<dbReference type="SMART" id="SM01012">
    <property type="entry name" value="ANTAR"/>
    <property type="match status" value="1"/>
</dbReference>
<dbReference type="Pfam" id="PF03861">
    <property type="entry name" value="ANTAR"/>
    <property type="match status" value="1"/>
</dbReference>
<dbReference type="InterPro" id="IPR029016">
    <property type="entry name" value="GAF-like_dom_sf"/>
</dbReference>
<dbReference type="InterPro" id="IPR036388">
    <property type="entry name" value="WH-like_DNA-bd_sf"/>
</dbReference>
<organism evidence="4 5">
    <name type="scientific">Pseudokineococcus basanitobsidens</name>
    <dbReference type="NCBI Taxonomy" id="1926649"/>
    <lineage>
        <taxon>Bacteria</taxon>
        <taxon>Bacillati</taxon>
        <taxon>Actinomycetota</taxon>
        <taxon>Actinomycetes</taxon>
        <taxon>Kineosporiales</taxon>
        <taxon>Kineosporiaceae</taxon>
        <taxon>Pseudokineococcus</taxon>
    </lineage>
</organism>
<gene>
    <name evidence="4" type="ORF">WDZ17_09485</name>
</gene>
<name>A0ABU8RK92_9ACTN</name>
<keyword evidence="2" id="KW-0804">Transcription</keyword>
<dbReference type="Gene3D" id="1.10.10.10">
    <property type="entry name" value="Winged helix-like DNA-binding domain superfamily/Winged helix DNA-binding domain"/>
    <property type="match status" value="1"/>
</dbReference>
<protein>
    <submittedName>
        <fullName evidence="4">GAF domain-containing protein</fullName>
    </submittedName>
</protein>
<evidence type="ECO:0000313" key="5">
    <source>
        <dbReference type="Proteomes" id="UP001387100"/>
    </source>
</evidence>
<keyword evidence="1" id="KW-0805">Transcription regulation</keyword>
<feature type="domain" description="ANTAR" evidence="3">
    <location>
        <begin position="172"/>
        <end position="227"/>
    </location>
</feature>
<dbReference type="EMBL" id="JBBIAA010000009">
    <property type="protein sequence ID" value="MEJ5945521.1"/>
    <property type="molecule type" value="Genomic_DNA"/>
</dbReference>
<accession>A0ABU8RK92</accession>
<dbReference type="InterPro" id="IPR005561">
    <property type="entry name" value="ANTAR"/>
</dbReference>
<dbReference type="SUPFAM" id="SSF55781">
    <property type="entry name" value="GAF domain-like"/>
    <property type="match status" value="1"/>
</dbReference>
<proteinExistence type="predicted"/>
<dbReference type="Gene3D" id="3.30.450.40">
    <property type="match status" value="1"/>
</dbReference>
<evidence type="ECO:0000256" key="2">
    <source>
        <dbReference type="ARBA" id="ARBA00023163"/>
    </source>
</evidence>
<evidence type="ECO:0000313" key="4">
    <source>
        <dbReference type="EMBL" id="MEJ5945521.1"/>
    </source>
</evidence>
<reference evidence="4 5" key="1">
    <citation type="journal article" date="2017" name="Int. J. Syst. Evol. Microbiol.">
        <title>Pseudokineococcus basanitobsidens sp. nov., isolated from volcanic rock.</title>
        <authorList>
            <person name="Lee D.W."/>
            <person name="Park M.Y."/>
            <person name="Kim J.J."/>
            <person name="Kim B.S."/>
        </authorList>
    </citation>
    <scope>NUCLEOTIDE SEQUENCE [LARGE SCALE GENOMIC DNA]</scope>
    <source>
        <strain evidence="4 5">DSM 103726</strain>
    </source>
</reference>
<evidence type="ECO:0000259" key="3">
    <source>
        <dbReference type="SMART" id="SM01012"/>
    </source>
</evidence>
<comment type="caution">
    <text evidence="4">The sequence shown here is derived from an EMBL/GenBank/DDBJ whole genome shotgun (WGS) entry which is preliminary data.</text>
</comment>
<sequence>MASGRARQILAEVAGGGVDVARLPGALVARCAAALPISGVGLVLMTDVGPAGTVAASDGPAGALEELQFTLGEGACVDCSRTGRPVLVADLALEGPRRWPAFTGEALAVGVAAVFALPLRVGGIRLGVLDLYREVTGALAGPDLAEALAFADAATTVLLHLQSHTPEGEATLDPQAIPVLDDRAQVHQATGMVSVQAGVSLASALLLLRARAFATGRPVTDLARDVLSRLVHFRSDDGSV</sequence>
<dbReference type="InterPro" id="IPR003018">
    <property type="entry name" value="GAF"/>
</dbReference>
<dbReference type="RefSeq" id="WP_339574906.1">
    <property type="nucleotide sequence ID" value="NZ_JBBIAA010000009.1"/>
</dbReference>
<dbReference type="Pfam" id="PF13185">
    <property type="entry name" value="GAF_2"/>
    <property type="match status" value="1"/>
</dbReference>
<dbReference type="Proteomes" id="UP001387100">
    <property type="component" value="Unassembled WGS sequence"/>
</dbReference>